<dbReference type="EMBL" id="JAQQAL010000025">
    <property type="protein sequence ID" value="MDC7227469.1"/>
    <property type="molecule type" value="Genomic_DNA"/>
</dbReference>
<evidence type="ECO:0000313" key="2">
    <source>
        <dbReference type="EMBL" id="MDC7227469.1"/>
    </source>
</evidence>
<dbReference type="AlphaFoldDB" id="A0AAJ1IG05"/>
<keyword evidence="1" id="KW-1133">Transmembrane helix</keyword>
<name>A0AAJ1IG05_9SPIO</name>
<keyword evidence="1" id="KW-0812">Transmembrane</keyword>
<sequence>MILFVVLCAILFMLGGKAGNERIWDDYYIIGLPAGSAEEVLDRYLSDYETVSYYNSSFIFNDFQLMDTVNLKDVASRFIEGDPRVDAYMAGAENYFFTSDSDGNKYELIYVKSEKSFKTFYLSIQRAAGDSADEWIFPDFNIKNRVSTLVLFSICWFFGIWNAKGFRLSAAAAGLPWIAAVIVNSSVILPAAVLIYMTFILLLKETYPDFIYYLNYGIVRFRTGIALHAIAFAAAMISGMILTIRQGGPLIPIVISILEGCISMFVFYSLRSQRVRMQEHRLFFPVSIKSGERAYDAGSRLPETAAAVAAIVLLPLFTLFFQHELPVEVPVPQESVDSFSSWSWESLGYLDKTDEGLVNAADFVTHRAYQEGFMYDREWGFPDQDEQIISGEYVAVKSQIEYREKCIQQFTEDWYTSIINTNLETGLTALLLSQRSPGGIILKSDISDKVGSFYPVNYVLISLLAILPVTGYIFSNVKITVRRKGQEA</sequence>
<comment type="caution">
    <text evidence="2">The sequence shown here is derived from an EMBL/GenBank/DDBJ whole genome shotgun (WGS) entry which is preliminary data.</text>
</comment>
<accession>A0AAJ1IG05</accession>
<feature type="transmembrane region" description="Helical" evidence="1">
    <location>
        <begin position="250"/>
        <end position="270"/>
    </location>
</feature>
<organism evidence="2 3">
    <name type="scientific">Candidatus Thalassospirochaeta sargassi</name>
    <dbReference type="NCBI Taxonomy" id="3119039"/>
    <lineage>
        <taxon>Bacteria</taxon>
        <taxon>Pseudomonadati</taxon>
        <taxon>Spirochaetota</taxon>
        <taxon>Spirochaetia</taxon>
        <taxon>Spirochaetales</taxon>
        <taxon>Spirochaetaceae</taxon>
        <taxon>Candidatus Thalassospirochaeta</taxon>
    </lineage>
</organism>
<evidence type="ECO:0000256" key="1">
    <source>
        <dbReference type="SAM" id="Phobius"/>
    </source>
</evidence>
<dbReference type="Proteomes" id="UP001221217">
    <property type="component" value="Unassembled WGS sequence"/>
</dbReference>
<evidence type="ECO:0000313" key="3">
    <source>
        <dbReference type="Proteomes" id="UP001221217"/>
    </source>
</evidence>
<reference evidence="2 3" key="1">
    <citation type="submission" date="2022-12" db="EMBL/GenBank/DDBJ databases">
        <title>Metagenome assembled genome from gulf of manar.</title>
        <authorList>
            <person name="Kohli P."/>
            <person name="Pk S."/>
            <person name="Venkata Ramana C."/>
            <person name="Sasikala C."/>
        </authorList>
    </citation>
    <scope>NUCLEOTIDE SEQUENCE [LARGE SCALE GENOMIC DNA]</scope>
    <source>
        <strain evidence="2">JB008</strain>
    </source>
</reference>
<feature type="transmembrane region" description="Helical" evidence="1">
    <location>
        <begin position="224"/>
        <end position="244"/>
    </location>
</feature>
<protein>
    <submittedName>
        <fullName evidence="2">Uncharacterized protein</fullName>
    </submittedName>
</protein>
<feature type="transmembrane region" description="Helical" evidence="1">
    <location>
        <begin position="453"/>
        <end position="474"/>
    </location>
</feature>
<feature type="transmembrane region" description="Helical" evidence="1">
    <location>
        <begin position="301"/>
        <end position="321"/>
    </location>
</feature>
<feature type="transmembrane region" description="Helical" evidence="1">
    <location>
        <begin position="177"/>
        <end position="203"/>
    </location>
</feature>
<proteinExistence type="predicted"/>
<gene>
    <name evidence="2" type="ORF">PQJ61_11960</name>
</gene>
<keyword evidence="1" id="KW-0472">Membrane</keyword>